<dbReference type="PANTHER" id="PTHR28139:SF1">
    <property type="entry name" value="UPF0768 PROTEIN YBL029C-A"/>
    <property type="match status" value="1"/>
</dbReference>
<dbReference type="Proteomes" id="UP001519325">
    <property type="component" value="Unassembled WGS sequence"/>
</dbReference>
<keyword evidence="3" id="KW-1185">Reference proteome</keyword>
<accession>A0ABS4QQQ1</accession>
<reference evidence="2 3" key="1">
    <citation type="submission" date="2021-03" db="EMBL/GenBank/DDBJ databases">
        <title>Sequencing the genomes of 1000 actinobacteria strains.</title>
        <authorList>
            <person name="Klenk H.-P."/>
        </authorList>
    </citation>
    <scope>NUCLEOTIDE SEQUENCE [LARGE SCALE GENOMIC DNA]</scope>
    <source>
        <strain evidence="2 3">DSM 45516</strain>
    </source>
</reference>
<proteinExistence type="predicted"/>
<dbReference type="InterPro" id="IPR031493">
    <property type="entry name" value="Zinc_ribbon_15"/>
</dbReference>
<dbReference type="PANTHER" id="PTHR28139">
    <property type="entry name" value="UPF0768 PROTEIN YBL029C-A"/>
    <property type="match status" value="1"/>
</dbReference>
<evidence type="ECO:0000313" key="2">
    <source>
        <dbReference type="EMBL" id="MBP2194041.1"/>
    </source>
</evidence>
<gene>
    <name evidence="2" type="ORF">BJ987_006942</name>
</gene>
<feature type="domain" description="Zinc-ribbon 15" evidence="1">
    <location>
        <begin position="19"/>
        <end position="67"/>
    </location>
</feature>
<organism evidence="2 3">
    <name type="scientific">Nocardia goodfellowii</name>
    <dbReference type="NCBI Taxonomy" id="882446"/>
    <lineage>
        <taxon>Bacteria</taxon>
        <taxon>Bacillati</taxon>
        <taxon>Actinomycetota</taxon>
        <taxon>Actinomycetes</taxon>
        <taxon>Mycobacteriales</taxon>
        <taxon>Nocardiaceae</taxon>
        <taxon>Nocardia</taxon>
    </lineage>
</organism>
<evidence type="ECO:0000313" key="3">
    <source>
        <dbReference type="Proteomes" id="UP001519325"/>
    </source>
</evidence>
<name>A0ABS4QQQ1_9NOCA</name>
<dbReference type="Pfam" id="PF17032">
    <property type="entry name" value="Zn_ribbon_15"/>
    <property type="match status" value="1"/>
</dbReference>
<dbReference type="RefSeq" id="WP_209897220.1">
    <property type="nucleotide sequence ID" value="NZ_JAGGMR010000001.1"/>
</dbReference>
<sequence length="95" mass="10727">MLIWGWTRKIHQLAMLTLVCANCHNPSAHALRKAVTMFTLFFIPLIPLKTRHFLECTFCGASYEVPKENVHALIGQAYGVDQQGAGQPTPHPERR</sequence>
<evidence type="ECO:0000259" key="1">
    <source>
        <dbReference type="Pfam" id="PF17032"/>
    </source>
</evidence>
<protein>
    <recommendedName>
        <fullName evidence="1">Zinc-ribbon 15 domain-containing protein</fullName>
    </recommendedName>
</protein>
<comment type="caution">
    <text evidence="2">The sequence shown here is derived from an EMBL/GenBank/DDBJ whole genome shotgun (WGS) entry which is preliminary data.</text>
</comment>
<dbReference type="EMBL" id="JAGGMR010000001">
    <property type="protein sequence ID" value="MBP2194041.1"/>
    <property type="molecule type" value="Genomic_DNA"/>
</dbReference>